<organism evidence="1 2">
    <name type="scientific">Mucor saturninus</name>
    <dbReference type="NCBI Taxonomy" id="64648"/>
    <lineage>
        <taxon>Eukaryota</taxon>
        <taxon>Fungi</taxon>
        <taxon>Fungi incertae sedis</taxon>
        <taxon>Mucoromycota</taxon>
        <taxon>Mucoromycotina</taxon>
        <taxon>Mucoromycetes</taxon>
        <taxon>Mucorales</taxon>
        <taxon>Mucorineae</taxon>
        <taxon>Mucoraceae</taxon>
        <taxon>Mucor</taxon>
    </lineage>
</organism>
<protein>
    <submittedName>
        <fullName evidence="1">Uncharacterized protein</fullName>
    </submittedName>
</protein>
<dbReference type="EMBL" id="JAEPRD010000013">
    <property type="protein sequence ID" value="KAG2209960.1"/>
    <property type="molecule type" value="Genomic_DNA"/>
</dbReference>
<proteinExistence type="predicted"/>
<name>A0A8H7V7D5_9FUNG</name>
<comment type="caution">
    <text evidence="1">The sequence shown here is derived from an EMBL/GenBank/DDBJ whole genome shotgun (WGS) entry which is preliminary data.</text>
</comment>
<accession>A0A8H7V7D5</accession>
<dbReference type="Proteomes" id="UP000603453">
    <property type="component" value="Unassembled WGS sequence"/>
</dbReference>
<keyword evidence="2" id="KW-1185">Reference proteome</keyword>
<dbReference type="AlphaFoldDB" id="A0A8H7V7D5"/>
<evidence type="ECO:0000313" key="2">
    <source>
        <dbReference type="Proteomes" id="UP000603453"/>
    </source>
</evidence>
<gene>
    <name evidence="1" type="ORF">INT47_003395</name>
</gene>
<evidence type="ECO:0000313" key="1">
    <source>
        <dbReference type="EMBL" id="KAG2209960.1"/>
    </source>
</evidence>
<reference evidence="1" key="1">
    <citation type="submission" date="2020-12" db="EMBL/GenBank/DDBJ databases">
        <title>Metabolic potential, ecology and presence of endohyphal bacteria is reflected in genomic diversity of Mucoromycotina.</title>
        <authorList>
            <person name="Muszewska A."/>
            <person name="Okrasinska A."/>
            <person name="Steczkiewicz K."/>
            <person name="Drgas O."/>
            <person name="Orlowska M."/>
            <person name="Perlinska-Lenart U."/>
            <person name="Aleksandrzak-Piekarczyk T."/>
            <person name="Szatraj K."/>
            <person name="Zielenkiewicz U."/>
            <person name="Pilsyk S."/>
            <person name="Malc E."/>
            <person name="Mieczkowski P."/>
            <person name="Kruszewska J.S."/>
            <person name="Biernat P."/>
            <person name="Pawlowska J."/>
        </authorList>
    </citation>
    <scope>NUCLEOTIDE SEQUENCE</scope>
    <source>
        <strain evidence="1">WA0000017839</strain>
    </source>
</reference>
<sequence>MKSTTWADDFHQIRYFPRVEHPSLPVIVGIPNKCNPDTAIQAIRECLEFYDQHNFLAKYEDKNVLEDNDDIVLLLNALESKL</sequence>